<evidence type="ECO:0000256" key="1">
    <source>
        <dbReference type="SAM" id="MobiDB-lite"/>
    </source>
</evidence>
<accession>A0A133UX07</accession>
<protein>
    <submittedName>
        <fullName evidence="2">Uncharacterized protein</fullName>
    </submittedName>
</protein>
<organism evidence="2 3">
    <name type="scientific">candidate division MSBL1 archaeon SCGC-AAA259O05</name>
    <dbReference type="NCBI Taxonomy" id="1698271"/>
    <lineage>
        <taxon>Archaea</taxon>
        <taxon>Methanobacteriati</taxon>
        <taxon>Methanobacteriota</taxon>
        <taxon>candidate division MSBL1</taxon>
    </lineage>
</organism>
<reference evidence="2" key="1">
    <citation type="journal article" date="2016" name="Sci. Rep.">
        <title>Metabolic traits of an uncultured archaeal lineage -MSBL1- from brine pools of the Red Sea.</title>
        <authorList>
            <person name="Mwirichia R."/>
            <person name="Alam I."/>
            <person name="Rashid M."/>
            <person name="Vinu M."/>
            <person name="Ba-Alawi W."/>
            <person name="Anthony Kamau A."/>
            <person name="Kamanda Ngugi D."/>
            <person name="Goker M."/>
            <person name="Klenk H.P."/>
            <person name="Bajic V."/>
            <person name="Stingl U."/>
        </authorList>
    </citation>
    <scope>NUCLEOTIDE SEQUENCE [LARGE SCALE GENOMIC DNA]</scope>
    <source>
        <strain evidence="2">SCGC-AAA259O05</strain>
    </source>
</reference>
<proteinExistence type="predicted"/>
<name>A0A133UX07_9EURY</name>
<dbReference type="EMBL" id="LHXV01000136">
    <property type="protein sequence ID" value="KXA98734.1"/>
    <property type="molecule type" value="Genomic_DNA"/>
</dbReference>
<dbReference type="AlphaFoldDB" id="A0A133UX07"/>
<sequence>RKLHGSIKNHGKRGKTLNQTEGKYHLRRYCFRKNIKKGRKSFQEFPLIKNTVRNFLLGSRETHDRVPYENGQEELEKELV</sequence>
<feature type="compositionally biased region" description="Basic residues" evidence="1">
    <location>
        <begin position="1"/>
        <end position="15"/>
    </location>
</feature>
<gene>
    <name evidence="2" type="ORF">AKJ41_06345</name>
</gene>
<keyword evidence="3" id="KW-1185">Reference proteome</keyword>
<evidence type="ECO:0000313" key="2">
    <source>
        <dbReference type="EMBL" id="KXA98734.1"/>
    </source>
</evidence>
<comment type="caution">
    <text evidence="2">The sequence shown here is derived from an EMBL/GenBank/DDBJ whole genome shotgun (WGS) entry which is preliminary data.</text>
</comment>
<feature type="region of interest" description="Disordered" evidence="1">
    <location>
        <begin position="1"/>
        <end position="20"/>
    </location>
</feature>
<feature type="non-terminal residue" evidence="2">
    <location>
        <position position="1"/>
    </location>
</feature>
<dbReference type="Proteomes" id="UP000070344">
    <property type="component" value="Unassembled WGS sequence"/>
</dbReference>
<evidence type="ECO:0000313" key="3">
    <source>
        <dbReference type="Proteomes" id="UP000070344"/>
    </source>
</evidence>